<keyword evidence="1" id="KW-0472">Membrane</keyword>
<dbReference type="Pfam" id="PF16074">
    <property type="entry name" value="PilW"/>
    <property type="match status" value="1"/>
</dbReference>
<evidence type="ECO:0008006" key="3">
    <source>
        <dbReference type="Google" id="ProtNLM"/>
    </source>
</evidence>
<keyword evidence="1" id="KW-0812">Transmembrane</keyword>
<evidence type="ECO:0000313" key="2">
    <source>
        <dbReference type="EMBL" id="OIR03325.1"/>
    </source>
</evidence>
<organism evidence="2">
    <name type="scientific">mine drainage metagenome</name>
    <dbReference type="NCBI Taxonomy" id="410659"/>
    <lineage>
        <taxon>unclassified sequences</taxon>
        <taxon>metagenomes</taxon>
        <taxon>ecological metagenomes</taxon>
    </lineage>
</organism>
<dbReference type="GO" id="GO:0043683">
    <property type="term" value="P:type IV pilus assembly"/>
    <property type="evidence" value="ECO:0007669"/>
    <property type="project" value="InterPro"/>
</dbReference>
<gene>
    <name evidence="2" type="ORF">GALL_145970</name>
</gene>
<keyword evidence="1" id="KW-1133">Transmembrane helix</keyword>
<dbReference type="Pfam" id="PF07963">
    <property type="entry name" value="N_methyl"/>
    <property type="match status" value="1"/>
</dbReference>
<dbReference type="PROSITE" id="PS00409">
    <property type="entry name" value="PROKAR_NTER_METHYL"/>
    <property type="match status" value="1"/>
</dbReference>
<sequence length="334" mass="35649">MNTITIRKRAYVSPCRQGGLSLVELMISLTIGLILLAGITALIVQQSSTRGELEKASREIENGRYAMQLLHDDIQLAGFYSEYSPASGVVYTVPADPCNVNPGSSNSGWDSTMPSIPAPIYGYPGGTADPTAGTTCGLKNYKPNTAILVVRRTATAPVAATAAVAGTTYLQVSQCNTSSTPFVLATSGFTLQQKDCATPADLRQYIVDIYYISQCDVCGANTDSIPTLKMVQSGTATPIPLVEGIDNMQFDYGVDNTGDGAPDSYTATPTMANWPNIMAVRVNLLARNNDITTGYADNKSYQLGSVTIVATGDPYKRHAYSELVRVINPSGRRE</sequence>
<name>A0A1J5SGN8_9ZZZZ</name>
<dbReference type="InterPro" id="IPR012902">
    <property type="entry name" value="N_methyl_site"/>
</dbReference>
<protein>
    <recommendedName>
        <fullName evidence="3">Type IV pilus assembly protein PilW</fullName>
    </recommendedName>
</protein>
<dbReference type="InterPro" id="IPR032092">
    <property type="entry name" value="PilW"/>
</dbReference>
<proteinExistence type="predicted"/>
<comment type="caution">
    <text evidence="2">The sequence shown here is derived from an EMBL/GenBank/DDBJ whole genome shotgun (WGS) entry which is preliminary data.</text>
</comment>
<evidence type="ECO:0000256" key="1">
    <source>
        <dbReference type="SAM" id="Phobius"/>
    </source>
</evidence>
<dbReference type="AlphaFoldDB" id="A0A1J5SGN8"/>
<dbReference type="EMBL" id="MLJW01000067">
    <property type="protein sequence ID" value="OIR03325.1"/>
    <property type="molecule type" value="Genomic_DNA"/>
</dbReference>
<reference evidence="2" key="1">
    <citation type="submission" date="2016-10" db="EMBL/GenBank/DDBJ databases">
        <title>Sequence of Gallionella enrichment culture.</title>
        <authorList>
            <person name="Poehlein A."/>
            <person name="Muehling M."/>
            <person name="Daniel R."/>
        </authorList>
    </citation>
    <scope>NUCLEOTIDE SEQUENCE</scope>
</reference>
<feature type="transmembrane region" description="Helical" evidence="1">
    <location>
        <begin position="21"/>
        <end position="44"/>
    </location>
</feature>
<accession>A0A1J5SGN8</accession>